<sequence>MRTTDLRFDWLTDLPGWESAADGGERLELEQTELVRRSGGREHDWAFAFLSWASARLIRTGEWHAVERIETRDGVQRVRIERHPAPCASGGPDCPAPP</sequence>
<dbReference type="OrthoDB" id="9914653at2"/>
<dbReference type="RefSeq" id="WP_133394650.1">
    <property type="nucleotide sequence ID" value="NZ_SMTG01000007.1"/>
</dbReference>
<proteinExistence type="predicted"/>
<name>A0A4R5U649_9GAMM</name>
<dbReference type="EMBL" id="SMTG01000007">
    <property type="protein sequence ID" value="TDK29255.1"/>
    <property type="molecule type" value="Genomic_DNA"/>
</dbReference>
<organism evidence="1 2">
    <name type="scientific">Luteimonas terrae</name>
    <dbReference type="NCBI Taxonomy" id="1530191"/>
    <lineage>
        <taxon>Bacteria</taxon>
        <taxon>Pseudomonadati</taxon>
        <taxon>Pseudomonadota</taxon>
        <taxon>Gammaproteobacteria</taxon>
        <taxon>Lysobacterales</taxon>
        <taxon>Lysobacteraceae</taxon>
        <taxon>Luteimonas</taxon>
    </lineage>
</organism>
<protein>
    <submittedName>
        <fullName evidence="1">Uncharacterized protein</fullName>
    </submittedName>
</protein>
<gene>
    <name evidence="1" type="ORF">E2F49_15070</name>
</gene>
<accession>A0A4R5U649</accession>
<evidence type="ECO:0000313" key="1">
    <source>
        <dbReference type="EMBL" id="TDK29255.1"/>
    </source>
</evidence>
<dbReference type="AlphaFoldDB" id="A0A4R5U649"/>
<keyword evidence="2" id="KW-1185">Reference proteome</keyword>
<comment type="caution">
    <text evidence="1">The sequence shown here is derived from an EMBL/GenBank/DDBJ whole genome shotgun (WGS) entry which is preliminary data.</text>
</comment>
<dbReference type="Proteomes" id="UP000295543">
    <property type="component" value="Unassembled WGS sequence"/>
</dbReference>
<reference evidence="1 2" key="1">
    <citation type="submission" date="2019-03" db="EMBL/GenBank/DDBJ databases">
        <title>Luteimonas zhaokaii sp.nov., isolated from the rectal contents of Plateau pika in Yushu, Qinghai Province, China.</title>
        <authorList>
            <person name="Zhang G."/>
        </authorList>
    </citation>
    <scope>NUCLEOTIDE SEQUENCE [LARGE SCALE GENOMIC DNA]</scope>
    <source>
        <strain evidence="1 2">THG-MD21</strain>
    </source>
</reference>
<evidence type="ECO:0000313" key="2">
    <source>
        <dbReference type="Proteomes" id="UP000295543"/>
    </source>
</evidence>